<evidence type="ECO:0000313" key="12">
    <source>
        <dbReference type="Ensembl" id="ENSRNOP00000090950.1"/>
    </source>
</evidence>
<keyword evidence="8 10" id="KW-1015">Disulfide bond</keyword>
<dbReference type="SMART" id="SM00192">
    <property type="entry name" value="LDLa"/>
    <property type="match status" value="2"/>
</dbReference>
<reference evidence="12" key="2">
    <citation type="submission" date="2025-08" db="UniProtKB">
        <authorList>
            <consortium name="Ensembl"/>
        </authorList>
    </citation>
    <scope>IDENTIFICATION</scope>
    <source>
        <strain evidence="12">Brown Norway</strain>
    </source>
</reference>
<dbReference type="FunFam" id="4.10.400.10:FF:000002">
    <property type="entry name" value="Low-density lipoprotein receptor-related protein 1"/>
    <property type="match status" value="2"/>
</dbReference>
<dbReference type="GO" id="GO:0005743">
    <property type="term" value="C:mitochondrial inner membrane"/>
    <property type="evidence" value="ECO:0000266"/>
    <property type="project" value="RGD"/>
</dbReference>
<dbReference type="AlphaFoldDB" id="A0A8I6AEH1"/>
<sequence length="342" mass="36731">MPFIVGSDHASLPLSRDRTQYPGTLGAESSPASFGAEGIWRPLLALSKSFGTGRLGKTCRRSCSCATRRSPSGPSHLRSSLWAPVTSCPTITTVLVMAAGKLCLPQSSCPHKRPWCRARQLRGPRAGSCPTDTFKCLTSGYCVPLSWRCDGDRDCSDGSDEEECRIEPCAQNRQCQPQPALPCSCDNISGCSAGSDKNLNCSRSPCQEGELRCILDDVCIPHTWRCDGHPDCPDSSDELSCDTDTETDKIFQEENATTSMSSMIVEKETSFRNVTVASAGHPSRNPNAYGVIAAAGVLSAILVSATILILLRLRGQGYLPPTGLLVAVKESLLLSERKTSLI</sequence>
<evidence type="ECO:0000256" key="9">
    <source>
        <dbReference type="ARBA" id="ARBA00023180"/>
    </source>
</evidence>
<dbReference type="Ensembl" id="ENSRNOT00000104433.2">
    <property type="protein sequence ID" value="ENSRNOP00000090950.1"/>
    <property type="gene ID" value="ENSRNOG00000006901.8"/>
</dbReference>
<keyword evidence="7 11" id="KW-0472">Membrane</keyword>
<dbReference type="Proteomes" id="UP000002494">
    <property type="component" value="Chromosome 7"/>
</dbReference>
<dbReference type="Pfam" id="PF00057">
    <property type="entry name" value="Ldl_recept_a"/>
    <property type="match status" value="2"/>
</dbReference>
<organism evidence="12 13">
    <name type="scientific">Rattus norvegicus</name>
    <name type="common">Rat</name>
    <dbReference type="NCBI Taxonomy" id="10116"/>
    <lineage>
        <taxon>Eukaryota</taxon>
        <taxon>Metazoa</taxon>
        <taxon>Chordata</taxon>
        <taxon>Craniata</taxon>
        <taxon>Vertebrata</taxon>
        <taxon>Euteleostomi</taxon>
        <taxon>Mammalia</taxon>
        <taxon>Eutheria</taxon>
        <taxon>Euarchontoglires</taxon>
        <taxon>Glires</taxon>
        <taxon>Rodentia</taxon>
        <taxon>Myomorpha</taxon>
        <taxon>Muroidea</taxon>
        <taxon>Muridae</taxon>
        <taxon>Murinae</taxon>
        <taxon>Rattus</taxon>
    </lineage>
</organism>
<keyword evidence="9" id="KW-0325">Glycoprotein</keyword>
<dbReference type="RGD" id="1305860">
    <property type="gene designation" value="Cd320"/>
</dbReference>
<evidence type="ECO:0000256" key="5">
    <source>
        <dbReference type="ARBA" id="ARBA00022737"/>
    </source>
</evidence>
<evidence type="ECO:0000313" key="13">
    <source>
        <dbReference type="Proteomes" id="UP000002494"/>
    </source>
</evidence>
<dbReference type="InterPro" id="IPR036055">
    <property type="entry name" value="LDL_receptor-like_sf"/>
</dbReference>
<dbReference type="SUPFAM" id="SSF57424">
    <property type="entry name" value="LDL receptor-like module"/>
    <property type="match status" value="2"/>
</dbReference>
<evidence type="ECO:0000256" key="1">
    <source>
        <dbReference type="ARBA" id="ARBA00004167"/>
    </source>
</evidence>
<comment type="caution">
    <text evidence="10">Lacks conserved residue(s) required for the propagation of feature annotation.</text>
</comment>
<dbReference type="InterPro" id="IPR023415">
    <property type="entry name" value="LDLR_class-A_CS"/>
</dbReference>
<keyword evidence="5" id="KW-0677">Repeat</keyword>
<dbReference type="InterPro" id="IPR050685">
    <property type="entry name" value="LDLR"/>
</dbReference>
<dbReference type="GeneTree" id="ENSGT00730000111436"/>
<dbReference type="InterPro" id="IPR002172">
    <property type="entry name" value="LDrepeatLR_classA_rpt"/>
</dbReference>
<reference evidence="12" key="1">
    <citation type="submission" date="2024-01" db="EMBL/GenBank/DDBJ databases">
        <title>GRCr8: a new rat reference genome assembly contstructed from accurate long reads and long range scaffolding.</title>
        <authorList>
            <person name="Doris P.A."/>
            <person name="Kalbfleisch T."/>
            <person name="Li K."/>
            <person name="Howe K."/>
            <person name="Wood J."/>
        </authorList>
    </citation>
    <scope>NUCLEOTIDE SEQUENCE [LARGE SCALE GENOMIC DNA]</scope>
    <source>
        <strain evidence="12">Brown Norway</strain>
    </source>
</reference>
<keyword evidence="4" id="KW-0732">Signal</keyword>
<dbReference type="AGR" id="RGD:1304597"/>
<keyword evidence="13" id="KW-1185">Reference proteome</keyword>
<feature type="disulfide bond" evidence="10">
    <location>
        <begin position="226"/>
        <end position="241"/>
    </location>
</feature>
<comment type="subcellular location">
    <subcellularLocation>
        <location evidence="2">Endomembrane system</location>
    </subcellularLocation>
    <subcellularLocation>
        <location evidence="1">Membrane</location>
        <topology evidence="1">Single-pass membrane protein</topology>
    </subcellularLocation>
</comment>
<gene>
    <name evidence="12 15" type="primary">Cd320</name>
    <name evidence="14" type="synonym">Ndufa7</name>
</gene>
<dbReference type="PANTHER" id="PTHR24270:SF27">
    <property type="entry name" value="CD320 ANTIGEN"/>
    <property type="match status" value="1"/>
</dbReference>
<name>A0A8I6AEH1_RAT</name>
<dbReference type="CDD" id="cd00112">
    <property type="entry name" value="LDLa"/>
    <property type="match status" value="2"/>
</dbReference>
<evidence type="ECO:0000256" key="7">
    <source>
        <dbReference type="ARBA" id="ARBA00023136"/>
    </source>
</evidence>
<dbReference type="GO" id="GO:0016192">
    <property type="term" value="P:vesicle-mediated transport"/>
    <property type="evidence" value="ECO:0007669"/>
    <property type="project" value="UniProtKB-ARBA"/>
</dbReference>
<dbReference type="PANTHER" id="PTHR24270">
    <property type="entry name" value="LOW-DENSITY LIPOPROTEIN RECEPTOR-RELATED"/>
    <property type="match status" value="1"/>
</dbReference>
<evidence type="ECO:0000313" key="14">
    <source>
        <dbReference type="RGD" id="1304597"/>
    </source>
</evidence>
<evidence type="ECO:0000256" key="4">
    <source>
        <dbReference type="ARBA" id="ARBA00022729"/>
    </source>
</evidence>
<evidence type="ECO:0000313" key="15">
    <source>
        <dbReference type="RGD" id="1305860"/>
    </source>
</evidence>
<dbReference type="PROSITE" id="PS01209">
    <property type="entry name" value="LDLRA_1"/>
    <property type="match status" value="2"/>
</dbReference>
<keyword evidence="3 11" id="KW-0812">Transmembrane</keyword>
<accession>A0A8I6AEH1</accession>
<dbReference type="PROSITE" id="PS50068">
    <property type="entry name" value="LDLRA_2"/>
    <property type="match status" value="2"/>
</dbReference>
<evidence type="ECO:0000256" key="2">
    <source>
        <dbReference type="ARBA" id="ARBA00004308"/>
    </source>
</evidence>
<evidence type="ECO:0000256" key="8">
    <source>
        <dbReference type="ARBA" id="ARBA00023157"/>
    </source>
</evidence>
<dbReference type="PRINTS" id="PR00261">
    <property type="entry name" value="LDLRECEPTOR"/>
</dbReference>
<evidence type="ECO:0000256" key="10">
    <source>
        <dbReference type="PROSITE-ProRule" id="PRU00124"/>
    </source>
</evidence>
<evidence type="ECO:0000256" key="11">
    <source>
        <dbReference type="SAM" id="Phobius"/>
    </source>
</evidence>
<dbReference type="Gene3D" id="4.10.400.10">
    <property type="entry name" value="Low-density Lipoprotein Receptor"/>
    <property type="match status" value="2"/>
</dbReference>
<keyword evidence="6 11" id="KW-1133">Transmembrane helix</keyword>
<feature type="disulfide bond" evidence="10">
    <location>
        <begin position="149"/>
        <end position="164"/>
    </location>
</feature>
<evidence type="ECO:0000256" key="3">
    <source>
        <dbReference type="ARBA" id="ARBA00022692"/>
    </source>
</evidence>
<protein>
    <submittedName>
        <fullName evidence="12">NADH:ubiquinone oxidoreductase subunit A7</fullName>
    </submittedName>
</protein>
<dbReference type="GO" id="GO:0012505">
    <property type="term" value="C:endomembrane system"/>
    <property type="evidence" value="ECO:0007669"/>
    <property type="project" value="UniProtKB-SubCell"/>
</dbReference>
<proteinExistence type="predicted"/>
<dbReference type="GO" id="GO:0045271">
    <property type="term" value="C:respiratory chain complex I"/>
    <property type="evidence" value="ECO:0000266"/>
    <property type="project" value="RGD"/>
</dbReference>
<reference evidence="12" key="3">
    <citation type="submission" date="2025-09" db="UniProtKB">
        <authorList>
            <consortium name="Ensembl"/>
        </authorList>
    </citation>
    <scope>IDENTIFICATION</scope>
    <source>
        <strain evidence="12">Brown Norway</strain>
    </source>
</reference>
<dbReference type="RGD" id="1304597">
    <property type="gene designation" value="Ndufa7"/>
</dbReference>
<feature type="transmembrane region" description="Helical" evidence="11">
    <location>
        <begin position="288"/>
        <end position="311"/>
    </location>
</feature>
<evidence type="ECO:0000256" key="6">
    <source>
        <dbReference type="ARBA" id="ARBA00022989"/>
    </source>
</evidence>